<dbReference type="EMBL" id="ANMO01000215">
    <property type="protein sequence ID" value="EMB14589.1"/>
    <property type="molecule type" value="Genomic_DNA"/>
</dbReference>
<dbReference type="Proteomes" id="UP000011529">
    <property type="component" value="Unassembled WGS sequence"/>
</dbReference>
<keyword evidence="2" id="KW-1185">Reference proteome</keyword>
<evidence type="ECO:0000313" key="1">
    <source>
        <dbReference type="EMBL" id="EMB14589.1"/>
    </source>
</evidence>
<reference evidence="1" key="2">
    <citation type="journal article" date="2013" name="Mar. Genomics">
        <title>Expression of sulfatases in Rhodopirellula baltica and the diversity of sulfatases in the genus Rhodopirellula.</title>
        <authorList>
            <person name="Wegner C.E."/>
            <person name="Richter-Heitmann T."/>
            <person name="Klindworth A."/>
            <person name="Klockow C."/>
            <person name="Richter M."/>
            <person name="Achstetter T."/>
            <person name="Glockner F.O."/>
            <person name="Harder J."/>
        </authorList>
    </citation>
    <scope>NUCLEOTIDE SEQUENCE [LARGE SCALE GENOMIC DNA]</scope>
    <source>
        <strain evidence="1">6C</strain>
    </source>
</reference>
<protein>
    <submittedName>
        <fullName evidence="1">Uncharacterized protein</fullName>
    </submittedName>
</protein>
<name>M2AXA2_9BACT</name>
<proteinExistence type="predicted"/>
<reference evidence="1" key="1">
    <citation type="submission" date="2012-11" db="EMBL/GenBank/DDBJ databases">
        <title>Permanent draft genomes of Rhodopirellula europaea strain SH398 and 6C.</title>
        <authorList>
            <person name="Richter M."/>
            <person name="Richter-Heitmann T."/>
            <person name="Frank C."/>
            <person name="Harder J."/>
            <person name="Glockner F.O."/>
        </authorList>
    </citation>
    <scope>NUCLEOTIDE SEQUENCE</scope>
    <source>
        <strain evidence="1">6C</strain>
    </source>
</reference>
<organism evidence="1 2">
    <name type="scientific">Rhodopirellula europaea 6C</name>
    <dbReference type="NCBI Taxonomy" id="1263867"/>
    <lineage>
        <taxon>Bacteria</taxon>
        <taxon>Pseudomonadati</taxon>
        <taxon>Planctomycetota</taxon>
        <taxon>Planctomycetia</taxon>
        <taxon>Pirellulales</taxon>
        <taxon>Pirellulaceae</taxon>
        <taxon>Rhodopirellula</taxon>
    </lineage>
</organism>
<sequence length="43" mass="4372">MFTTEAIIDCNHAETGLATVPSAFATEDSGGSAIGLFNAVLVE</sequence>
<dbReference type="AlphaFoldDB" id="M2AXA2"/>
<gene>
    <name evidence="1" type="ORF">RE6C_04678</name>
</gene>
<comment type="caution">
    <text evidence="1">The sequence shown here is derived from an EMBL/GenBank/DDBJ whole genome shotgun (WGS) entry which is preliminary data.</text>
</comment>
<dbReference type="PATRIC" id="fig|1263867.3.peg.5022"/>
<evidence type="ECO:0000313" key="2">
    <source>
        <dbReference type="Proteomes" id="UP000011529"/>
    </source>
</evidence>
<accession>M2AXA2</accession>